<dbReference type="InterPro" id="IPR036962">
    <property type="entry name" value="Glyco_hydro_3_N_sf"/>
</dbReference>
<proteinExistence type="inferred from homology"/>
<dbReference type="GO" id="GO:0005975">
    <property type="term" value="P:carbohydrate metabolic process"/>
    <property type="evidence" value="ECO:0007669"/>
    <property type="project" value="InterPro"/>
</dbReference>
<dbReference type="Gene3D" id="3.20.20.300">
    <property type="entry name" value="Glycoside hydrolase, family 3, N-terminal domain"/>
    <property type="match status" value="1"/>
</dbReference>
<keyword evidence="3" id="KW-0326">Glycosidase</keyword>
<dbReference type="Proteomes" id="UP000295043">
    <property type="component" value="Unassembled WGS sequence"/>
</dbReference>
<feature type="domain" description="Glycoside hydrolase family 3 N-terminal" evidence="4">
    <location>
        <begin position="48"/>
        <end position="328"/>
    </location>
</feature>
<comment type="similarity">
    <text evidence="1">Belongs to the glycosyl hydrolase 3 family.</text>
</comment>
<dbReference type="InterPro" id="IPR050226">
    <property type="entry name" value="NagZ_Beta-hexosaminidase"/>
</dbReference>
<dbReference type="InterPro" id="IPR001764">
    <property type="entry name" value="Glyco_hydro_3_N"/>
</dbReference>
<comment type="caution">
    <text evidence="5">The sequence shown here is derived from an EMBL/GenBank/DDBJ whole genome shotgun (WGS) entry which is preliminary data.</text>
</comment>
<dbReference type="PANTHER" id="PTHR30480:SF16">
    <property type="entry name" value="GLYCOSIDE HYDROLASE FAMILY 3 DOMAIN PROTEIN"/>
    <property type="match status" value="1"/>
</dbReference>
<evidence type="ECO:0000313" key="6">
    <source>
        <dbReference type="Proteomes" id="UP000295043"/>
    </source>
</evidence>
<organism evidence="5 6">
    <name type="scientific">Sinorhizobium americanum</name>
    <dbReference type="NCBI Taxonomy" id="194963"/>
    <lineage>
        <taxon>Bacteria</taxon>
        <taxon>Pseudomonadati</taxon>
        <taxon>Pseudomonadota</taxon>
        <taxon>Alphaproteobacteria</taxon>
        <taxon>Hyphomicrobiales</taxon>
        <taxon>Rhizobiaceae</taxon>
        <taxon>Sinorhizobium/Ensifer group</taxon>
        <taxon>Sinorhizobium</taxon>
    </lineage>
</organism>
<evidence type="ECO:0000256" key="2">
    <source>
        <dbReference type="ARBA" id="ARBA00022801"/>
    </source>
</evidence>
<reference evidence="5 6" key="1">
    <citation type="submission" date="2019-03" db="EMBL/GenBank/DDBJ databases">
        <title>Genomic Encyclopedia of Type Strains, Phase IV (KMG-V): Genome sequencing to study the core and pangenomes of soil and plant-associated prokaryotes.</title>
        <authorList>
            <person name="Whitman W."/>
        </authorList>
    </citation>
    <scope>NUCLEOTIDE SEQUENCE [LARGE SCALE GENOMIC DNA]</scope>
    <source>
        <strain evidence="5 6">23C40</strain>
    </source>
</reference>
<dbReference type="AlphaFoldDB" id="A0A4R2B9T7"/>
<dbReference type="GO" id="GO:0009254">
    <property type="term" value="P:peptidoglycan turnover"/>
    <property type="evidence" value="ECO:0007669"/>
    <property type="project" value="TreeGrafter"/>
</dbReference>
<protein>
    <submittedName>
        <fullName evidence="5">Beta-N-acetylhexosaminidase</fullName>
    </submittedName>
</protein>
<evidence type="ECO:0000256" key="3">
    <source>
        <dbReference type="ARBA" id="ARBA00023295"/>
    </source>
</evidence>
<sequence length="334" mass="35472">MTHTLDQDARAILLPAFDNLDFADVMEPFLEKGGRSVLIGETRAEYVARNMSQNRLSTETPEIFRAAVDRLRARCPELIVAVDQELGGIQRLQGLVPAFPDLENAWALSEEVLAERCRQVAAAAREIGVTMFLAPIADVVDGRNPWLHNRTMGTDAETVARLVSAFVKGVQHAGITAVTKHFPGFDDLEADPALFDVSLRTTRDRVLGNALPFRAAIEAGTKAVMTGPAPVADLDAQNAASTSATVIALLRGDFGFKGLVVSDDLDAPATMRDASLLDTAIASLNAGADLLLVGGGPHIDGLSDGIAAAAQTGRLSTERLADAARRVRENAAGR</sequence>
<dbReference type="SUPFAM" id="SSF51445">
    <property type="entry name" value="(Trans)glycosidases"/>
    <property type="match status" value="1"/>
</dbReference>
<name>A0A4R2B9T7_9HYPH</name>
<evidence type="ECO:0000259" key="4">
    <source>
        <dbReference type="Pfam" id="PF00933"/>
    </source>
</evidence>
<dbReference type="RefSeq" id="WP_132079794.1">
    <property type="nucleotide sequence ID" value="NZ_SLVU01000023.1"/>
</dbReference>
<dbReference type="PANTHER" id="PTHR30480">
    <property type="entry name" value="BETA-HEXOSAMINIDASE-RELATED"/>
    <property type="match status" value="1"/>
</dbReference>
<dbReference type="Pfam" id="PF00933">
    <property type="entry name" value="Glyco_hydro_3"/>
    <property type="match status" value="1"/>
</dbReference>
<dbReference type="InterPro" id="IPR017853">
    <property type="entry name" value="GH"/>
</dbReference>
<keyword evidence="2" id="KW-0378">Hydrolase</keyword>
<accession>A0A4R2B9T7</accession>
<gene>
    <name evidence="5" type="ORF">EV184_12347</name>
</gene>
<evidence type="ECO:0000256" key="1">
    <source>
        <dbReference type="ARBA" id="ARBA00005336"/>
    </source>
</evidence>
<evidence type="ECO:0000313" key="5">
    <source>
        <dbReference type="EMBL" id="TCN22802.1"/>
    </source>
</evidence>
<dbReference type="GO" id="GO:0004553">
    <property type="term" value="F:hydrolase activity, hydrolyzing O-glycosyl compounds"/>
    <property type="evidence" value="ECO:0007669"/>
    <property type="project" value="InterPro"/>
</dbReference>
<dbReference type="EMBL" id="SLVU01000023">
    <property type="protein sequence ID" value="TCN22802.1"/>
    <property type="molecule type" value="Genomic_DNA"/>
</dbReference>